<reference evidence="2" key="1">
    <citation type="submission" date="2024-06" db="EMBL/GenBank/DDBJ databases">
        <authorList>
            <consortium name="consrtm"/>
            <person name="Uemura M."/>
            <person name="Terahara T."/>
        </authorList>
    </citation>
    <scope>NUCLEOTIDE SEQUENCE</scope>
    <source>
        <strain evidence="2">KM77-8</strain>
    </source>
</reference>
<organism evidence="2">
    <name type="scientific">Streptomyces haneummycinicus</name>
    <dbReference type="NCBI Taxonomy" id="3074435"/>
    <lineage>
        <taxon>Bacteria</taxon>
        <taxon>Bacillati</taxon>
        <taxon>Actinomycetota</taxon>
        <taxon>Actinomycetes</taxon>
        <taxon>Kitasatosporales</taxon>
        <taxon>Streptomycetaceae</taxon>
        <taxon>Streptomyces</taxon>
    </lineage>
</organism>
<dbReference type="AlphaFoldDB" id="A0AAT9HD54"/>
<evidence type="ECO:0000256" key="1">
    <source>
        <dbReference type="SAM" id="MobiDB-lite"/>
    </source>
</evidence>
<proteinExistence type="predicted"/>
<evidence type="ECO:0000313" key="2">
    <source>
        <dbReference type="EMBL" id="BFO15315.1"/>
    </source>
</evidence>
<sequence length="138" mass="14940">MPGGDDLLALTLALGPHLGDERRTLLLRLLAQTRGLVPGFGELSLVLLKDALGLGLSGLGLLDTALDGLATLFQDLVDGREELLREDTEDDDESDEADDNFRPRRDEGFSFSPSAARKTRAEFTSVPFVERVGRQSAS</sequence>
<feature type="compositionally biased region" description="Acidic residues" evidence="1">
    <location>
        <begin position="87"/>
        <end position="98"/>
    </location>
</feature>
<feature type="compositionally biased region" description="Basic and acidic residues" evidence="1">
    <location>
        <begin position="99"/>
        <end position="108"/>
    </location>
</feature>
<feature type="region of interest" description="Disordered" evidence="1">
    <location>
        <begin position="84"/>
        <end position="116"/>
    </location>
</feature>
<accession>A0AAT9HD54</accession>
<reference evidence="2" key="2">
    <citation type="submission" date="2024-07" db="EMBL/GenBank/DDBJ databases">
        <title>Streptomyces haneummycinica sp. nov., a new antibiotic-producing actinobacterium isolated from marine sediment.</title>
        <authorList>
            <person name="Uemura M."/>
            <person name="Hamada M."/>
            <person name="Hirano S."/>
            <person name="Kobayashi K."/>
            <person name="Ohshiro T."/>
            <person name="Kobayashi T."/>
            <person name="Terahara T."/>
        </authorList>
    </citation>
    <scope>NUCLEOTIDE SEQUENCE</scope>
    <source>
        <strain evidence="2">KM77-8</strain>
    </source>
</reference>
<protein>
    <submittedName>
        <fullName evidence="2">Uncharacterized protein</fullName>
    </submittedName>
</protein>
<dbReference type="EMBL" id="AP035768">
    <property type="protein sequence ID" value="BFO15315.1"/>
    <property type="molecule type" value="Genomic_DNA"/>
</dbReference>
<name>A0AAT9HD54_9ACTN</name>
<gene>
    <name evidence="2" type="ORF">SHKM778_17030</name>
</gene>